<gene>
    <name evidence="1" type="ORF">L2E82_28203</name>
</gene>
<proteinExistence type="predicted"/>
<reference evidence="1 2" key="2">
    <citation type="journal article" date="2022" name="Mol. Ecol. Resour.">
        <title>The genomes of chicory, endive, great burdock and yacon provide insights into Asteraceae paleo-polyploidization history and plant inulin production.</title>
        <authorList>
            <person name="Fan W."/>
            <person name="Wang S."/>
            <person name="Wang H."/>
            <person name="Wang A."/>
            <person name="Jiang F."/>
            <person name="Liu H."/>
            <person name="Zhao H."/>
            <person name="Xu D."/>
            <person name="Zhang Y."/>
        </authorList>
    </citation>
    <scope>NUCLEOTIDE SEQUENCE [LARGE SCALE GENOMIC DNA]</scope>
    <source>
        <strain evidence="2">cv. Punajuju</strain>
        <tissue evidence="1">Leaves</tissue>
    </source>
</reference>
<organism evidence="1 2">
    <name type="scientific">Cichorium intybus</name>
    <name type="common">Chicory</name>
    <dbReference type="NCBI Taxonomy" id="13427"/>
    <lineage>
        <taxon>Eukaryota</taxon>
        <taxon>Viridiplantae</taxon>
        <taxon>Streptophyta</taxon>
        <taxon>Embryophyta</taxon>
        <taxon>Tracheophyta</taxon>
        <taxon>Spermatophyta</taxon>
        <taxon>Magnoliopsida</taxon>
        <taxon>eudicotyledons</taxon>
        <taxon>Gunneridae</taxon>
        <taxon>Pentapetalae</taxon>
        <taxon>asterids</taxon>
        <taxon>campanulids</taxon>
        <taxon>Asterales</taxon>
        <taxon>Asteraceae</taxon>
        <taxon>Cichorioideae</taxon>
        <taxon>Cichorieae</taxon>
        <taxon>Cichoriinae</taxon>
        <taxon>Cichorium</taxon>
    </lineage>
</organism>
<sequence>MAAEESKIKNVVIVASDDSGSSKKEEEKKVETGIDLGLSLDKLSLGPQKKLLVIPLGGLIVHRAHVRDKFKLPKNRRPDLSYGNFMVYKRPFCESFLKFCFERFEVGLWSSAMEHNIETVLTQLIGELKNKFLFSWDQNQCTKTRFTCFGSKHKPLFLKELKYIWEKKYSSGEYSSSNTLLITDPEKALLNPPNTAIFPKEYNVKKKDDDFLGPNGELRAFLDGLVESKDVESYVKNHPFGEPAITPSHSQWDYYEKIISSLGKEESSDEEYWDSDCSY</sequence>
<name>A0ACB9CVK2_CICIN</name>
<keyword evidence="2" id="KW-1185">Reference proteome</keyword>
<accession>A0ACB9CVK2</accession>
<evidence type="ECO:0000313" key="2">
    <source>
        <dbReference type="Proteomes" id="UP001055811"/>
    </source>
</evidence>
<protein>
    <submittedName>
        <fullName evidence="1">Uncharacterized protein</fullName>
    </submittedName>
</protein>
<dbReference type="Proteomes" id="UP001055811">
    <property type="component" value="Linkage Group LG05"/>
</dbReference>
<comment type="caution">
    <text evidence="1">The sequence shown here is derived from an EMBL/GenBank/DDBJ whole genome shotgun (WGS) entry which is preliminary data.</text>
</comment>
<evidence type="ECO:0000313" key="1">
    <source>
        <dbReference type="EMBL" id="KAI3738183.1"/>
    </source>
</evidence>
<reference evidence="2" key="1">
    <citation type="journal article" date="2022" name="Mol. Ecol. Resour.">
        <title>The genomes of chicory, endive, great burdock and yacon provide insights into Asteraceae palaeo-polyploidization history and plant inulin production.</title>
        <authorList>
            <person name="Fan W."/>
            <person name="Wang S."/>
            <person name="Wang H."/>
            <person name="Wang A."/>
            <person name="Jiang F."/>
            <person name="Liu H."/>
            <person name="Zhao H."/>
            <person name="Xu D."/>
            <person name="Zhang Y."/>
        </authorList>
    </citation>
    <scope>NUCLEOTIDE SEQUENCE [LARGE SCALE GENOMIC DNA]</scope>
    <source>
        <strain evidence="2">cv. Punajuju</strain>
    </source>
</reference>
<dbReference type="EMBL" id="CM042013">
    <property type="protein sequence ID" value="KAI3738183.1"/>
    <property type="molecule type" value="Genomic_DNA"/>
</dbReference>